<proteinExistence type="inferred from homology"/>
<dbReference type="EC" id="3.2.1.-" evidence="11"/>
<dbReference type="UniPathway" id="UPA00378"/>
<dbReference type="GO" id="GO:0005509">
    <property type="term" value="F:calcium ion binding"/>
    <property type="evidence" value="ECO:0007669"/>
    <property type="project" value="InterPro"/>
</dbReference>
<dbReference type="GO" id="GO:0060205">
    <property type="term" value="C:cytoplasmic vesicle lumen"/>
    <property type="evidence" value="ECO:0007669"/>
    <property type="project" value="UniProtKB-SubCell"/>
</dbReference>
<dbReference type="InterPro" id="IPR001382">
    <property type="entry name" value="Glyco_hydro_47"/>
</dbReference>
<dbReference type="InterPro" id="IPR012341">
    <property type="entry name" value="6hp_glycosidase-like_sf"/>
</dbReference>
<keyword evidence="5" id="KW-0256">Endoplasmic reticulum</keyword>
<dbReference type="AlphaFoldDB" id="A0A5N7B5Y3"/>
<feature type="active site" evidence="9">
    <location>
        <position position="480"/>
    </location>
</feature>
<evidence type="ECO:0000256" key="8">
    <source>
        <dbReference type="ARBA" id="ARBA00024790"/>
    </source>
</evidence>
<dbReference type="GO" id="GO:0005975">
    <property type="term" value="P:carbohydrate metabolic process"/>
    <property type="evidence" value="ECO:0007669"/>
    <property type="project" value="InterPro"/>
</dbReference>
<dbReference type="SUPFAM" id="SSF48225">
    <property type="entry name" value="Seven-hairpin glycosidases"/>
    <property type="match status" value="1"/>
</dbReference>
<dbReference type="PANTHER" id="PTHR45679:SF5">
    <property type="entry name" value="ER DEGRADATION-ENHANCING ALPHA-MANNOSIDASE-LIKE PROTEIN 1"/>
    <property type="match status" value="1"/>
</dbReference>
<evidence type="ECO:0000256" key="11">
    <source>
        <dbReference type="RuleBase" id="RU361193"/>
    </source>
</evidence>
<protein>
    <recommendedName>
        <fullName evidence="11">alpha-1,2-Mannosidase</fullName>
        <ecNumber evidence="11">3.2.1.-</ecNumber>
    </recommendedName>
</protein>
<dbReference type="PANTHER" id="PTHR45679">
    <property type="entry name" value="ER DEGRADATION-ENHANCING ALPHA-MANNOSIDASE-LIKE PROTEIN 2"/>
    <property type="match status" value="1"/>
</dbReference>
<evidence type="ECO:0000256" key="2">
    <source>
        <dbReference type="ARBA" id="ARBA00004240"/>
    </source>
</evidence>
<keyword evidence="11" id="KW-0326">Glycosidase</keyword>
<evidence type="ECO:0000256" key="3">
    <source>
        <dbReference type="ARBA" id="ARBA00004321"/>
    </source>
</evidence>
<keyword evidence="13" id="KW-1185">Reference proteome</keyword>
<dbReference type="EMBL" id="ML736223">
    <property type="protein sequence ID" value="KAE8377431.1"/>
    <property type="molecule type" value="Genomic_DNA"/>
</dbReference>
<keyword evidence="7" id="KW-0968">Cytoplasmic vesicle</keyword>
<keyword evidence="10" id="KW-0479">Metal-binding</keyword>
<feature type="active site" description="Proton donor" evidence="9">
    <location>
        <position position="131"/>
    </location>
</feature>
<gene>
    <name evidence="12" type="ORF">BDV26DRAFT_293156</name>
</gene>
<evidence type="ECO:0000313" key="12">
    <source>
        <dbReference type="EMBL" id="KAE8377431.1"/>
    </source>
</evidence>
<dbReference type="Gene3D" id="1.50.10.10">
    <property type="match status" value="1"/>
</dbReference>
<evidence type="ECO:0000256" key="4">
    <source>
        <dbReference type="ARBA" id="ARBA00007658"/>
    </source>
</evidence>
<feature type="binding site" evidence="10">
    <location>
        <position position="566"/>
    </location>
    <ligand>
        <name>Ca(2+)</name>
        <dbReference type="ChEBI" id="CHEBI:29108"/>
    </ligand>
</feature>
<dbReference type="GO" id="GO:1904380">
    <property type="term" value="P:endoplasmic reticulum mannose trimming"/>
    <property type="evidence" value="ECO:0007669"/>
    <property type="project" value="InterPro"/>
</dbReference>
<dbReference type="PRINTS" id="PR00747">
    <property type="entry name" value="GLYHDRLASE47"/>
</dbReference>
<feature type="active site" evidence="9">
    <location>
        <position position="332"/>
    </location>
</feature>
<comment type="similarity">
    <text evidence="4 11">Belongs to the glycosyl hydrolase 47 family.</text>
</comment>
<dbReference type="Proteomes" id="UP000326198">
    <property type="component" value="Unassembled WGS sequence"/>
</dbReference>
<evidence type="ECO:0000256" key="6">
    <source>
        <dbReference type="ARBA" id="ARBA00023180"/>
    </source>
</evidence>
<dbReference type="Pfam" id="PF01532">
    <property type="entry name" value="Glyco_hydro_47"/>
    <property type="match status" value="1"/>
</dbReference>
<feature type="active site" description="Proton donor" evidence="9">
    <location>
        <position position="459"/>
    </location>
</feature>
<evidence type="ECO:0000313" key="13">
    <source>
        <dbReference type="Proteomes" id="UP000326198"/>
    </source>
</evidence>
<dbReference type="GO" id="GO:0016020">
    <property type="term" value="C:membrane"/>
    <property type="evidence" value="ECO:0007669"/>
    <property type="project" value="InterPro"/>
</dbReference>
<dbReference type="InterPro" id="IPR044674">
    <property type="entry name" value="EDEM1/2/3"/>
</dbReference>
<keyword evidence="10" id="KW-0106">Calcium</keyword>
<accession>A0A5N7B5Y3</accession>
<keyword evidence="11 12" id="KW-0378">Hydrolase</keyword>
<comment type="cofactor">
    <cofactor evidence="1">
        <name>Mg(2+)</name>
        <dbReference type="ChEBI" id="CHEBI:18420"/>
    </cofactor>
</comment>
<sequence length="1060" mass="117937">MAWGMRTDQLNELRKDTERMFYHGFDNYIMHAFPEDELRPLSCRPLARDRDTLANAGLNDVLGNYSLTLIDSLSSLAILSSSPDDGARAWSHFQDGVRDFVKLYGDGSDGPAGQGERSRGFDMDSKVQVFETVIRGLGGLLSAHLFSVGDLPITIYNPHEPEAEFAKAWDKTSFPMNRHGIKWANGFVYNGQLLRLAVDLANRLLPAFYTETGIPYPRVNLRYGVRWHPFYANSPLNTAFSCENTKDHEDCKNRHIPLMETTETCSAGAGSLVLEFTVLSRLTGDGRYEELGKRAFWAVWARRSDIGLIGSGIDAESGKWVHPYTGVGAGIDSFFEYAFKSYILLSSGERFPRNLNSSWHALDNHFPPLSEYEHSAEAFLQAWQESHASVKRHLYRGEGYQHPHLIQGDVFTGATRAFWIDSLSAFYPGLLSLAGELDEAVEIHLLTTAVWTRFSGLPERWNVATGDIEGGLAWYSGRPEFAESTFYLYQATKDPWYLHVGEMVLRDLKRRCWTKCGWAGLQDVRSGELNDRMESFFLGETAKYLYLLFDHSHPLNNIDQSFVFSTEGHPLIIPKSATTAQQPRKTQLSVSKKTNSAICPVAPLPPLFGLSSTAARPDIFHAANLARLHLMPSRGLPEGPILDYAKGHPSVTMSDLSSPTNYTFFPWTLPAELVPFNATSSPMTVRPTLDISFPSLPGMFLGSGSLERVQDGILIKAIGGLRLSMVQDVPSQDEAGTKYAEFRVQVINNVPLGKDEKVYISRDITFDVLDPADPNFTRVRDSAMIDIVIDVIPENLRRRNHSGDPQRSTAEHGPKHIIGESSANEKVGAVDPSASSVKGALSSFVNHVSWLLRDESQPHSAWPSAEKKSYVRLMLPAAMASGLGSTLMPDVEDSSTLSVTGDAPKSRLPWSTIYFADELCDHRILRDIAQNHQVLVVKRGRCSFSQKLRSIAAYPPSRHALKLVIVVSYDEESMDEDLESQGNPFSSLAATRAEPYLVRPYLDETQMSAGGVPRRHLISLVMVGGGTETYELLRQATGVGIKRRYTVRSQGIPVNNLYII</sequence>
<name>A0A5N7B5Y3_9EURO</name>
<keyword evidence="6" id="KW-0325">Glycoprotein</keyword>
<comment type="function">
    <text evidence="8">Involved in the maturation of Asn-linked oligosaccharides. Progressively trims alpha-1,2-linked mannose residues from Man(9)GlcNAc(2) to produce Man(5)GlcNAc(2).</text>
</comment>
<dbReference type="GO" id="GO:0044322">
    <property type="term" value="C:endoplasmic reticulum quality control compartment"/>
    <property type="evidence" value="ECO:0007669"/>
    <property type="project" value="GOC"/>
</dbReference>
<evidence type="ECO:0000256" key="1">
    <source>
        <dbReference type="ARBA" id="ARBA00001946"/>
    </source>
</evidence>
<dbReference type="GO" id="GO:0004571">
    <property type="term" value="F:mannosyl-oligosaccharide 1,2-alpha-mannosidase activity"/>
    <property type="evidence" value="ECO:0007669"/>
    <property type="project" value="InterPro"/>
</dbReference>
<evidence type="ECO:0000256" key="10">
    <source>
        <dbReference type="PIRSR" id="PIRSR601382-2"/>
    </source>
</evidence>
<dbReference type="OrthoDB" id="8118055at2759"/>
<comment type="cofactor">
    <cofactor evidence="10">
        <name>Ca(2+)</name>
        <dbReference type="ChEBI" id="CHEBI:29108"/>
    </cofactor>
</comment>
<evidence type="ECO:0000256" key="7">
    <source>
        <dbReference type="ARBA" id="ARBA00023329"/>
    </source>
</evidence>
<dbReference type="GO" id="GO:0036503">
    <property type="term" value="P:ERAD pathway"/>
    <property type="evidence" value="ECO:0007669"/>
    <property type="project" value="UniProtKB-ARBA"/>
</dbReference>
<dbReference type="InterPro" id="IPR036026">
    <property type="entry name" value="Seven-hairpin_glycosidases"/>
</dbReference>
<reference evidence="12 13" key="1">
    <citation type="submission" date="2019-04" db="EMBL/GenBank/DDBJ databases">
        <title>Friends and foes A comparative genomics studyof 23 Aspergillus species from section Flavi.</title>
        <authorList>
            <consortium name="DOE Joint Genome Institute"/>
            <person name="Kjaerbolling I."/>
            <person name="Vesth T."/>
            <person name="Frisvad J.C."/>
            <person name="Nybo J.L."/>
            <person name="Theobald S."/>
            <person name="Kildgaard S."/>
            <person name="Isbrandt T."/>
            <person name="Kuo A."/>
            <person name="Sato A."/>
            <person name="Lyhne E.K."/>
            <person name="Kogle M.E."/>
            <person name="Wiebenga A."/>
            <person name="Kun R.S."/>
            <person name="Lubbers R.J."/>
            <person name="Makela M.R."/>
            <person name="Barry K."/>
            <person name="Chovatia M."/>
            <person name="Clum A."/>
            <person name="Daum C."/>
            <person name="Haridas S."/>
            <person name="He G."/>
            <person name="LaButti K."/>
            <person name="Lipzen A."/>
            <person name="Mondo S."/>
            <person name="Riley R."/>
            <person name="Salamov A."/>
            <person name="Simmons B.A."/>
            <person name="Magnuson J.K."/>
            <person name="Henrissat B."/>
            <person name="Mortensen U.H."/>
            <person name="Larsen T.O."/>
            <person name="Devries R.P."/>
            <person name="Grigoriev I.V."/>
            <person name="Machida M."/>
            <person name="Baker S.E."/>
            <person name="Andersen M.R."/>
        </authorList>
    </citation>
    <scope>NUCLEOTIDE SEQUENCE [LARGE SCALE GENOMIC DNA]</scope>
    <source>
        <strain evidence="12 13">IBT 29228</strain>
    </source>
</reference>
<organism evidence="12 13">
    <name type="scientific">Aspergillus bertholletiae</name>
    <dbReference type="NCBI Taxonomy" id="1226010"/>
    <lineage>
        <taxon>Eukaryota</taxon>
        <taxon>Fungi</taxon>
        <taxon>Dikarya</taxon>
        <taxon>Ascomycota</taxon>
        <taxon>Pezizomycotina</taxon>
        <taxon>Eurotiomycetes</taxon>
        <taxon>Eurotiomycetidae</taxon>
        <taxon>Eurotiales</taxon>
        <taxon>Aspergillaceae</taxon>
        <taxon>Aspergillus</taxon>
        <taxon>Aspergillus subgen. Circumdati</taxon>
    </lineage>
</organism>
<comment type="subcellular location">
    <subcellularLocation>
        <location evidence="3">Cytoplasmic vesicle lumen</location>
    </subcellularLocation>
    <subcellularLocation>
        <location evidence="2">Endoplasmic reticulum</location>
    </subcellularLocation>
</comment>
<evidence type="ECO:0000256" key="9">
    <source>
        <dbReference type="PIRSR" id="PIRSR601382-1"/>
    </source>
</evidence>
<evidence type="ECO:0000256" key="5">
    <source>
        <dbReference type="ARBA" id="ARBA00022824"/>
    </source>
</evidence>